<dbReference type="SMART" id="SM00432">
    <property type="entry name" value="MADS"/>
    <property type="match status" value="1"/>
</dbReference>
<dbReference type="InterPro" id="IPR036879">
    <property type="entry name" value="TF_MADSbox_sf"/>
</dbReference>
<dbReference type="EMBL" id="JBFOLK010000013">
    <property type="protein sequence ID" value="KAL2466683.1"/>
    <property type="molecule type" value="Genomic_DNA"/>
</dbReference>
<dbReference type="GO" id="GO:0005634">
    <property type="term" value="C:nucleus"/>
    <property type="evidence" value="ECO:0007669"/>
    <property type="project" value="UniProtKB-SubCell"/>
</dbReference>
<evidence type="ECO:0000256" key="4">
    <source>
        <dbReference type="ARBA" id="ARBA00023163"/>
    </source>
</evidence>
<evidence type="ECO:0000256" key="3">
    <source>
        <dbReference type="ARBA" id="ARBA00023125"/>
    </source>
</evidence>
<dbReference type="Proteomes" id="UP001604336">
    <property type="component" value="Unassembled WGS sequence"/>
</dbReference>
<keyword evidence="9" id="KW-1185">Reference proteome</keyword>
<dbReference type="InterPro" id="IPR002100">
    <property type="entry name" value="TF_MADSbox"/>
</dbReference>
<accession>A0ABD1PRY3</accession>
<comment type="caution">
    <text evidence="7">The sequence shown here is derived from an EMBL/GenBank/DDBJ whole genome shotgun (WGS) entry which is preliminary data.</text>
</comment>
<protein>
    <submittedName>
        <fullName evidence="7">Agamous-like MADS-box protein AGL61</fullName>
    </submittedName>
</protein>
<dbReference type="GO" id="GO:0003677">
    <property type="term" value="F:DNA binding"/>
    <property type="evidence" value="ECO:0007669"/>
    <property type="project" value="UniProtKB-KW"/>
</dbReference>
<proteinExistence type="predicted"/>
<dbReference type="PRINTS" id="PR00404">
    <property type="entry name" value="MADSDOMAIN"/>
</dbReference>
<dbReference type="PANTHER" id="PTHR11945:SF827">
    <property type="entry name" value="AGAMOUS-LIKE MADS-BOX PROTEIN AGL28"/>
    <property type="match status" value="1"/>
</dbReference>
<feature type="domain" description="MADS-box" evidence="6">
    <location>
        <begin position="7"/>
        <end position="67"/>
    </location>
</feature>
<evidence type="ECO:0000256" key="5">
    <source>
        <dbReference type="ARBA" id="ARBA00023242"/>
    </source>
</evidence>
<comment type="subcellular location">
    <subcellularLocation>
        <location evidence="1">Nucleus</location>
    </subcellularLocation>
</comment>
<name>A0ABD1PRY3_9LAMI</name>
<dbReference type="AlphaFoldDB" id="A0ABD1PRY3"/>
<evidence type="ECO:0000256" key="2">
    <source>
        <dbReference type="ARBA" id="ARBA00023015"/>
    </source>
</evidence>
<dbReference type="Gene3D" id="3.40.1810.10">
    <property type="entry name" value="Transcription factor, MADS-box"/>
    <property type="match status" value="1"/>
</dbReference>
<keyword evidence="4" id="KW-0804">Transcription</keyword>
<keyword evidence="2" id="KW-0805">Transcription regulation</keyword>
<evidence type="ECO:0000313" key="8">
    <source>
        <dbReference type="EMBL" id="KAL2466683.1"/>
    </source>
</evidence>
<dbReference type="PANTHER" id="PTHR11945">
    <property type="entry name" value="MADS BOX PROTEIN"/>
    <property type="match status" value="1"/>
</dbReference>
<gene>
    <name evidence="7" type="ORF">Adt_42533</name>
    <name evidence="8" type="ORF">Adt_42534</name>
</gene>
<sequence length="102" mass="11334">MGTSTRIGKKNIEIKKITKQSSKFVIFSKRHKGMFKKAQELQSKTGTSIALVVFSLANRPYTYGDLSLIDAVGESSTSQVEVVMPTILLVMQFKPVVGCYSW</sequence>
<keyword evidence="3" id="KW-0238">DNA-binding</keyword>
<dbReference type="SUPFAM" id="SSF55455">
    <property type="entry name" value="SRF-like"/>
    <property type="match status" value="1"/>
</dbReference>
<evidence type="ECO:0000256" key="1">
    <source>
        <dbReference type="ARBA" id="ARBA00004123"/>
    </source>
</evidence>
<evidence type="ECO:0000259" key="6">
    <source>
        <dbReference type="PROSITE" id="PS50066"/>
    </source>
</evidence>
<organism evidence="7 9">
    <name type="scientific">Abeliophyllum distichum</name>
    <dbReference type="NCBI Taxonomy" id="126358"/>
    <lineage>
        <taxon>Eukaryota</taxon>
        <taxon>Viridiplantae</taxon>
        <taxon>Streptophyta</taxon>
        <taxon>Embryophyta</taxon>
        <taxon>Tracheophyta</taxon>
        <taxon>Spermatophyta</taxon>
        <taxon>Magnoliopsida</taxon>
        <taxon>eudicotyledons</taxon>
        <taxon>Gunneridae</taxon>
        <taxon>Pentapetalae</taxon>
        <taxon>asterids</taxon>
        <taxon>lamiids</taxon>
        <taxon>Lamiales</taxon>
        <taxon>Oleaceae</taxon>
        <taxon>Forsythieae</taxon>
        <taxon>Abeliophyllum</taxon>
    </lineage>
</organism>
<evidence type="ECO:0000313" key="7">
    <source>
        <dbReference type="EMBL" id="KAL2466682.1"/>
    </source>
</evidence>
<evidence type="ECO:0000313" key="9">
    <source>
        <dbReference type="Proteomes" id="UP001604336"/>
    </source>
</evidence>
<reference evidence="9" key="1">
    <citation type="submission" date="2024-07" db="EMBL/GenBank/DDBJ databases">
        <title>Two chromosome-level genome assemblies of Korean endemic species Abeliophyllum distichum and Forsythia ovata (Oleaceae).</title>
        <authorList>
            <person name="Jang H."/>
        </authorList>
    </citation>
    <scope>NUCLEOTIDE SEQUENCE [LARGE SCALE GENOMIC DNA]</scope>
</reference>
<keyword evidence="5" id="KW-0539">Nucleus</keyword>
<dbReference type="Pfam" id="PF00319">
    <property type="entry name" value="SRF-TF"/>
    <property type="match status" value="1"/>
</dbReference>
<reference evidence="7" key="2">
    <citation type="submission" date="2024-07" db="EMBL/GenBank/DDBJ databases">
        <title>Two chromosome-level genome assemblies of Korean endemic species Abeliophyllum distichum and Forsythia ovata (Oleaceae).</title>
        <authorList>
            <person name="Mun J.H."/>
        </authorList>
    </citation>
    <scope>NUCLEOTIDE SEQUENCE</scope>
    <source>
        <strain evidence="7">KNKB198505000391</strain>
        <tissue evidence="7">Leaf</tissue>
    </source>
</reference>
<dbReference type="PROSITE" id="PS50066">
    <property type="entry name" value="MADS_BOX_2"/>
    <property type="match status" value="1"/>
</dbReference>
<dbReference type="EMBL" id="JBFOLK010000013">
    <property type="protein sequence ID" value="KAL2466682.1"/>
    <property type="molecule type" value="Genomic_DNA"/>
</dbReference>